<evidence type="ECO:0000259" key="2">
    <source>
        <dbReference type="Pfam" id="PF07916"/>
    </source>
</evidence>
<feature type="transmembrane region" description="Helical" evidence="1">
    <location>
        <begin position="359"/>
        <end position="381"/>
    </location>
</feature>
<evidence type="ECO:0000313" key="3">
    <source>
        <dbReference type="EMBL" id="BBJ01899.1"/>
    </source>
</evidence>
<feature type="transmembrane region" description="Helical" evidence="1">
    <location>
        <begin position="71"/>
        <end position="93"/>
    </location>
</feature>
<dbReference type="InterPro" id="IPR012931">
    <property type="entry name" value="TraG_N_Proteobacteria"/>
</dbReference>
<feature type="transmembrane region" description="Helical" evidence="1">
    <location>
        <begin position="388"/>
        <end position="408"/>
    </location>
</feature>
<sequence>MTLYTTDYLEYYLTLVAWVVNNGIWNILVASGVFALPFVAIVIQEWLKARSEGADEGNKGVLSSMRIENRVWVAIVVIMFAGIPFIPVDLATIRFDTTRSAQCQVNVPLPNDTGWSNVYTALNDQSALVPVWWFFMHALSKAVTGSAVAAIPCGTDLRQIRMDVDATRIDDSVLAQEVADFTHDCYGPSRAKLFMNRPTLSDEQMNDVTWIGSSYFLDTPGFYDTYRSKTPRTAWPYDATRDAGLAQVDSGGGYPSCRQWWADGDQGLRSRLLAQVDPDLLTRIGRWAGFLSQSEVNDSVIRAVVSPRQQKMNQGAVYTDYGGQIDKTLPNVVTRGAGDLGLTVGSLAFFPAMDVVRQALPMVLTMLKMALVICIPLVLLIGTYDLKTVMTVSCVQFALFFVDFWFQLARWIDSTILDALYGWGFGADRPHTNFDPLIGLNNAFGDMLLNFVMAMMFIVLPTFWVMALAWAGVRAGNILGALTVATGDAKAAGGSGSRLAMTAASKGGAK</sequence>
<feature type="transmembrane region" description="Helical" evidence="1">
    <location>
        <begin position="447"/>
        <end position="471"/>
    </location>
</feature>
<dbReference type="EMBL" id="LC469612">
    <property type="protein sequence ID" value="BBJ01899.1"/>
    <property type="molecule type" value="Genomic_DNA"/>
</dbReference>
<reference evidence="3" key="1">
    <citation type="journal article" date="2019" name="Genes (Basel)">
        <title>Biphenyl/PCB Degrading bph Genes of Ten Bacterial Strains Isolated from Biphenyl-Contaminated Soil in Kitakyushu, Japan: Comparative and Dynamic Features as Integrative Conjugative Elements (ICEs).</title>
        <authorList>
            <person name="Hirose J."/>
            <person name="Fujihara H."/>
            <person name="Watanabe T."/>
            <person name="Kimura N."/>
            <person name="Suenaga H."/>
            <person name="Futagami T."/>
            <person name="Goto M."/>
            <person name="Suyama A."/>
            <person name="Furukawa K."/>
        </authorList>
    </citation>
    <scope>NUCLEOTIDE SEQUENCE</scope>
    <source>
        <strain evidence="3">KF710</strain>
    </source>
</reference>
<keyword evidence="1" id="KW-0812">Transmembrane</keyword>
<feature type="transmembrane region" description="Helical" evidence="1">
    <location>
        <begin position="23"/>
        <end position="43"/>
    </location>
</feature>
<organism evidence="3">
    <name type="scientific">Ectopseudomonas toyotomiensis</name>
    <dbReference type="NCBI Taxonomy" id="554344"/>
    <lineage>
        <taxon>Bacteria</taxon>
        <taxon>Pseudomonadati</taxon>
        <taxon>Pseudomonadota</taxon>
        <taxon>Gammaproteobacteria</taxon>
        <taxon>Pseudomonadales</taxon>
        <taxon>Pseudomonadaceae</taxon>
        <taxon>Ectopseudomonas</taxon>
    </lineage>
</organism>
<protein>
    <submittedName>
        <fullName evidence="3">Conjugal transfer protein TraG</fullName>
    </submittedName>
</protein>
<keyword evidence="1" id="KW-0472">Membrane</keyword>
<evidence type="ECO:0000256" key="1">
    <source>
        <dbReference type="SAM" id="Phobius"/>
    </source>
</evidence>
<keyword evidence="1" id="KW-1133">Transmembrane helix</keyword>
<name>A0A6F8PCD6_9GAMM</name>
<feature type="domain" description="TraG N-terminal Proteobacteria" evidence="2">
    <location>
        <begin position="10"/>
        <end position="485"/>
    </location>
</feature>
<dbReference type="AlphaFoldDB" id="A0A6F8PCD6"/>
<accession>A0A6F8PCD6</accession>
<dbReference type="Pfam" id="PF07916">
    <property type="entry name" value="TraG_N"/>
    <property type="match status" value="1"/>
</dbReference>
<proteinExistence type="predicted"/>